<dbReference type="Gene3D" id="3.40.50.300">
    <property type="entry name" value="P-loop containing nucleotide triphosphate hydrolases"/>
    <property type="match status" value="1"/>
</dbReference>
<keyword evidence="2" id="KW-1185">Reference proteome</keyword>
<dbReference type="OrthoDB" id="6500128at2759"/>
<reference evidence="1 2" key="1">
    <citation type="submission" date="2019-01" db="EMBL/GenBank/DDBJ databases">
        <authorList>
            <person name="Sayadi A."/>
        </authorList>
    </citation>
    <scope>NUCLEOTIDE SEQUENCE [LARGE SCALE GENOMIC DNA]</scope>
</reference>
<proteinExistence type="predicted"/>
<protein>
    <submittedName>
        <fullName evidence="1">Uncharacterized protein</fullName>
    </submittedName>
</protein>
<accession>A0A653CEC6</accession>
<dbReference type="InterPro" id="IPR027417">
    <property type="entry name" value="P-loop_NTPase"/>
</dbReference>
<sequence length="79" mass="9267">MLSLPHSLITYLGAHRVETVIDSDRILVLDKGHVEEFDHPYKLLQNENGLFYRLASEAKSIFDNLLHIARQNYEYRPNQ</sequence>
<evidence type="ECO:0000313" key="1">
    <source>
        <dbReference type="EMBL" id="VEN45400.1"/>
    </source>
</evidence>
<dbReference type="SUPFAM" id="SSF52540">
    <property type="entry name" value="P-loop containing nucleoside triphosphate hydrolases"/>
    <property type="match status" value="1"/>
</dbReference>
<dbReference type="Proteomes" id="UP000410492">
    <property type="component" value="Unassembled WGS sequence"/>
</dbReference>
<name>A0A653CEC6_CALMS</name>
<dbReference type="AlphaFoldDB" id="A0A653CEC6"/>
<gene>
    <name evidence="1" type="ORF">CALMAC_LOCUS7864</name>
</gene>
<evidence type="ECO:0000313" key="2">
    <source>
        <dbReference type="Proteomes" id="UP000410492"/>
    </source>
</evidence>
<organism evidence="1 2">
    <name type="scientific">Callosobruchus maculatus</name>
    <name type="common">Southern cowpea weevil</name>
    <name type="synonym">Pulse bruchid</name>
    <dbReference type="NCBI Taxonomy" id="64391"/>
    <lineage>
        <taxon>Eukaryota</taxon>
        <taxon>Metazoa</taxon>
        <taxon>Ecdysozoa</taxon>
        <taxon>Arthropoda</taxon>
        <taxon>Hexapoda</taxon>
        <taxon>Insecta</taxon>
        <taxon>Pterygota</taxon>
        <taxon>Neoptera</taxon>
        <taxon>Endopterygota</taxon>
        <taxon>Coleoptera</taxon>
        <taxon>Polyphaga</taxon>
        <taxon>Cucujiformia</taxon>
        <taxon>Chrysomeloidea</taxon>
        <taxon>Chrysomelidae</taxon>
        <taxon>Bruchinae</taxon>
        <taxon>Bruchini</taxon>
        <taxon>Callosobruchus</taxon>
    </lineage>
</organism>
<dbReference type="EMBL" id="CAACVG010007432">
    <property type="protein sequence ID" value="VEN45400.1"/>
    <property type="molecule type" value="Genomic_DNA"/>
</dbReference>